<sequence>MLKSSFKIILIILDDSFVFIKDNPIPQSLEKDPKRFLNKDFGPSQEIDPLSPNKLTRSAFKKQRTLQMQDRRKTFNGRDISARKKSRIFDPGFTINDKKQSMVPRSLNQSKLRKSLQEDTLNQSKYINKHPYSNLKGSTSKYIPNNFQEFGQTPFLLQNAEKNHFRNQTISSSGLPASNFQSLSRENLINNLTETPYLNVHRYNSLSKSRSFDRYSSTSRPGSRLSNSSNRRASKAFNTRKVFKTDDFAREQLLNNVLDFVPNQNGFIVYKIPEQNPS</sequence>
<dbReference type="EMBL" id="LSSL01002782">
    <property type="protein sequence ID" value="OLY81095.1"/>
    <property type="molecule type" value="Genomic_DNA"/>
</dbReference>
<organism evidence="2 3">
    <name type="scientific">Smittium mucronatum</name>
    <dbReference type="NCBI Taxonomy" id="133383"/>
    <lineage>
        <taxon>Eukaryota</taxon>
        <taxon>Fungi</taxon>
        <taxon>Fungi incertae sedis</taxon>
        <taxon>Zoopagomycota</taxon>
        <taxon>Kickxellomycotina</taxon>
        <taxon>Harpellomycetes</taxon>
        <taxon>Harpellales</taxon>
        <taxon>Legeriomycetaceae</taxon>
        <taxon>Smittium</taxon>
    </lineage>
</organism>
<dbReference type="Proteomes" id="UP000187455">
    <property type="component" value="Unassembled WGS sequence"/>
</dbReference>
<comment type="caution">
    <text evidence="2">The sequence shown here is derived from an EMBL/GenBank/DDBJ whole genome shotgun (WGS) entry which is preliminary data.</text>
</comment>
<feature type="compositionally biased region" description="Low complexity" evidence="1">
    <location>
        <begin position="216"/>
        <end position="231"/>
    </location>
</feature>
<feature type="region of interest" description="Disordered" evidence="1">
    <location>
        <begin position="209"/>
        <end position="233"/>
    </location>
</feature>
<accession>A0A1R0GW52</accession>
<keyword evidence="3" id="KW-1185">Reference proteome</keyword>
<dbReference type="OrthoDB" id="5572064at2759"/>
<evidence type="ECO:0000313" key="3">
    <source>
        <dbReference type="Proteomes" id="UP000187455"/>
    </source>
</evidence>
<reference evidence="2 3" key="1">
    <citation type="journal article" date="2016" name="Mol. Biol. Evol.">
        <title>Genome-Wide Survey of Gut Fungi (Harpellales) Reveals the First Horizontally Transferred Ubiquitin Gene from a Mosquito Host.</title>
        <authorList>
            <person name="Wang Y."/>
            <person name="White M.M."/>
            <person name="Kvist S."/>
            <person name="Moncalvo J.M."/>
        </authorList>
    </citation>
    <scope>NUCLEOTIDE SEQUENCE [LARGE SCALE GENOMIC DNA]</scope>
    <source>
        <strain evidence="2 3">ALG-7-W6</strain>
    </source>
</reference>
<gene>
    <name evidence="2" type="ORF">AYI68_g4800</name>
</gene>
<evidence type="ECO:0000313" key="2">
    <source>
        <dbReference type="EMBL" id="OLY81095.1"/>
    </source>
</evidence>
<proteinExistence type="predicted"/>
<protein>
    <submittedName>
        <fullName evidence="2">Uncharacterized protein</fullName>
    </submittedName>
</protein>
<dbReference type="AlphaFoldDB" id="A0A1R0GW52"/>
<name>A0A1R0GW52_9FUNG</name>
<evidence type="ECO:0000256" key="1">
    <source>
        <dbReference type="SAM" id="MobiDB-lite"/>
    </source>
</evidence>